<gene>
    <name evidence="1" type="ordered locus">Bache_1974</name>
</gene>
<name>E6SQ93_BACT6</name>
<dbReference type="AlphaFoldDB" id="E6SQ93"/>
<protein>
    <submittedName>
        <fullName evidence="1">Glycosyl transferase group 1</fullName>
    </submittedName>
</protein>
<proteinExistence type="predicted"/>
<sequence>MANILLLEDSSLVGFGGGQKMSLLVAGILSKKHKLFFTDFTKDSTYLQKLRNDFPHAKVCCLKSIRGVDQRIGASTLWSCFFNSLSNLYSLQKMIRENHIECLYATTRLTSIYCFFLHLILKVPFVYHAHLVQQRDTKLSWLWNRMTYSASAVLCVSKRVMDSMSEGNKLLVYNPNLNYRGYKGEKKNAKWTVAFVGSLIEIKGVIYLIEAAKRLPDVAFLIYGKGPLEADLKRSAPTNVIFKGFCNDVIIQLYDCVDIVVVPTIIEEALPLAAVDAKSVGLPVIVTNIGGQSEIVREGIDGIKVPVKNPTAIAQAIRDITSSCDRYNEMAYKSYESSNMFDLTEFERILTTTFENDWLWRR</sequence>
<dbReference type="HOGENOM" id="CLU_768709_0_0_10"/>
<reference key="1">
    <citation type="submission" date="2010-11" db="EMBL/GenBank/DDBJ databases">
        <title>The complete genome of Bacteroides helcogenes P 36-108.</title>
        <authorList>
            <consortium name="US DOE Joint Genome Institute (JGI-PGF)"/>
            <person name="Lucas S."/>
            <person name="Copeland A."/>
            <person name="Lapidus A."/>
            <person name="Bruce D."/>
            <person name="Goodwin L."/>
            <person name="Pitluck S."/>
            <person name="Kyrpides N."/>
            <person name="Mavromatis K."/>
            <person name="Ivanova N."/>
            <person name="Zeytun A."/>
            <person name="Brettin T."/>
            <person name="Detter J.C."/>
            <person name="Tapia R."/>
            <person name="Han C."/>
            <person name="Land M."/>
            <person name="Hauser L."/>
            <person name="Markowitz V."/>
            <person name="Cheng J.-F."/>
            <person name="Hugenholtz P."/>
            <person name="Woyke T."/>
            <person name="Wu D."/>
            <person name="Gronow S."/>
            <person name="Wellnitz S."/>
            <person name="Brambilla E."/>
            <person name="Klenk H.-P."/>
            <person name="Eisen J.A."/>
        </authorList>
    </citation>
    <scope>NUCLEOTIDE SEQUENCE</scope>
    <source>
        <strain>P 36-108</strain>
    </source>
</reference>
<dbReference type="Gene3D" id="3.40.50.2000">
    <property type="entry name" value="Glycogen Phosphorylase B"/>
    <property type="match status" value="2"/>
</dbReference>
<evidence type="ECO:0000313" key="2">
    <source>
        <dbReference type="Proteomes" id="UP000008630"/>
    </source>
</evidence>
<dbReference type="OrthoDB" id="9790710at2"/>
<keyword evidence="1" id="KW-0808">Transferase</keyword>
<reference evidence="1 2" key="2">
    <citation type="journal article" date="2011" name="Stand. Genomic Sci.">
        <title>Complete genome sequence of Bacteroides helcogenes type strain (P 36-108).</title>
        <authorList>
            <person name="Pati A."/>
            <person name="Gronow S."/>
            <person name="Zeytun A."/>
            <person name="Lapidus A."/>
            <person name="Nolan M."/>
            <person name="Hammon N."/>
            <person name="Deshpande S."/>
            <person name="Cheng J.F."/>
            <person name="Tapia R."/>
            <person name="Han C."/>
            <person name="Goodwin L."/>
            <person name="Pitluck S."/>
            <person name="Liolios K."/>
            <person name="Pagani I."/>
            <person name="Ivanova N."/>
            <person name="Mavromatis K."/>
            <person name="Chen A."/>
            <person name="Palaniappan K."/>
            <person name="Land M."/>
            <person name="Hauser L."/>
            <person name="Chang Y.J."/>
            <person name="Jeffries C.D."/>
            <person name="Detter J.C."/>
            <person name="Brambilla E."/>
            <person name="Rohde M."/>
            <person name="Goker M."/>
            <person name="Woyke T."/>
            <person name="Bristow J."/>
            <person name="Eisen J.A."/>
            <person name="Markowitz V."/>
            <person name="Hugenholtz P."/>
            <person name="Kyrpides N.C."/>
            <person name="Klenk H.P."/>
            <person name="Lucas S."/>
        </authorList>
    </citation>
    <scope>NUCLEOTIDE SEQUENCE [LARGE SCALE GENOMIC DNA]</scope>
    <source>
        <strain evidence="2">ATCC 35417 / DSM 20613 / JCM 6297 / CCUG 15421 / P 36-108</strain>
    </source>
</reference>
<dbReference type="KEGG" id="bhl:Bache_1974"/>
<dbReference type="Pfam" id="PF13692">
    <property type="entry name" value="Glyco_trans_1_4"/>
    <property type="match status" value="1"/>
</dbReference>
<organism evidence="1 2">
    <name type="scientific">Bacteroides helcogenes (strain ATCC 35417 / DSM 20613 / JCM 6297 / CCUG 15421 / P 36-108)</name>
    <dbReference type="NCBI Taxonomy" id="693979"/>
    <lineage>
        <taxon>Bacteria</taxon>
        <taxon>Pseudomonadati</taxon>
        <taxon>Bacteroidota</taxon>
        <taxon>Bacteroidia</taxon>
        <taxon>Bacteroidales</taxon>
        <taxon>Bacteroidaceae</taxon>
        <taxon>Bacteroides</taxon>
    </lineage>
</organism>
<evidence type="ECO:0000313" key="1">
    <source>
        <dbReference type="EMBL" id="ADV43952.1"/>
    </source>
</evidence>
<dbReference type="STRING" id="693979.Bache_1974"/>
<dbReference type="PATRIC" id="fig|693979.3.peg.2081"/>
<dbReference type="Proteomes" id="UP000008630">
    <property type="component" value="Chromosome"/>
</dbReference>
<accession>E6SQ93</accession>
<keyword evidence="2" id="KW-1185">Reference proteome</keyword>
<dbReference type="PANTHER" id="PTHR12526">
    <property type="entry name" value="GLYCOSYLTRANSFERASE"/>
    <property type="match status" value="1"/>
</dbReference>
<dbReference type="SUPFAM" id="SSF53756">
    <property type="entry name" value="UDP-Glycosyltransferase/glycogen phosphorylase"/>
    <property type="match status" value="1"/>
</dbReference>
<dbReference type="EMBL" id="CP002352">
    <property type="protein sequence ID" value="ADV43952.1"/>
    <property type="molecule type" value="Genomic_DNA"/>
</dbReference>
<dbReference type="eggNOG" id="COG0297">
    <property type="taxonomic scope" value="Bacteria"/>
</dbReference>
<dbReference type="CDD" id="cd03801">
    <property type="entry name" value="GT4_PimA-like"/>
    <property type="match status" value="1"/>
</dbReference>
<dbReference type="GO" id="GO:0016740">
    <property type="term" value="F:transferase activity"/>
    <property type="evidence" value="ECO:0007669"/>
    <property type="project" value="UniProtKB-KW"/>
</dbReference>